<dbReference type="InterPro" id="IPR046685">
    <property type="entry name" value="DUF6555"/>
</dbReference>
<dbReference type="AlphaFoldDB" id="A0AAW5J8A0"/>
<sequence length="78" mass="8827">MNSGLYTIDYVLHGEARSFVIRADKMGNAEAWHWASCDAGFGHIPRSNRDQTRRTSKPRAEQFGITDVRWRSADSLAS</sequence>
<dbReference type="RefSeq" id="WP_080718853.1">
    <property type="nucleotide sequence ID" value="NZ_JANAKN010000090.1"/>
</dbReference>
<dbReference type="EMBL" id="JANAKN010000090">
    <property type="protein sequence ID" value="MCQ3023743.1"/>
    <property type="molecule type" value="Genomic_DNA"/>
</dbReference>
<gene>
    <name evidence="1" type="ORF">NLO85_25055</name>
</gene>
<comment type="caution">
    <text evidence="1">The sequence shown here is derived from an EMBL/GenBank/DDBJ whole genome shotgun (WGS) entry which is preliminary data.</text>
</comment>
<organism evidence="1 2">
    <name type="scientific">Pseudomonas savastanoi</name>
    <name type="common">Pseudomonas syringae pv. savastanoi</name>
    <dbReference type="NCBI Taxonomy" id="29438"/>
    <lineage>
        <taxon>Bacteria</taxon>
        <taxon>Pseudomonadati</taxon>
        <taxon>Pseudomonadota</taxon>
        <taxon>Gammaproteobacteria</taxon>
        <taxon>Pseudomonadales</taxon>
        <taxon>Pseudomonadaceae</taxon>
        <taxon>Pseudomonas</taxon>
    </lineage>
</organism>
<evidence type="ECO:0000313" key="1">
    <source>
        <dbReference type="EMBL" id="MCQ3023743.1"/>
    </source>
</evidence>
<protein>
    <submittedName>
        <fullName evidence="1">Uncharacterized protein</fullName>
    </submittedName>
</protein>
<name>A0AAW5J8A0_PSESS</name>
<dbReference type="Proteomes" id="UP001206018">
    <property type="component" value="Unassembled WGS sequence"/>
</dbReference>
<reference evidence="1" key="1">
    <citation type="submission" date="2022-07" db="EMBL/GenBank/DDBJ databases">
        <title>The diversity of lipopeptides in the P. syringae complex parallels phylogeny and sheds light on structural diversification during evolutionary history.</title>
        <authorList>
            <person name="Bricout A."/>
            <person name="Morris C.E."/>
            <person name="Chandeysson C."/>
            <person name="Duban M."/>
            <person name="Boistel C."/>
            <person name="Chataigne G."/>
            <person name="Lecouturier D."/>
            <person name="Jacques P."/>
            <person name="Leclere V."/>
            <person name="Rochex A."/>
        </authorList>
    </citation>
    <scope>NUCLEOTIDE SEQUENCE</scope>
    <source>
        <strain evidence="1">LYR0002</strain>
    </source>
</reference>
<dbReference type="Pfam" id="PF20192">
    <property type="entry name" value="DUF6555"/>
    <property type="match status" value="1"/>
</dbReference>
<evidence type="ECO:0000313" key="2">
    <source>
        <dbReference type="Proteomes" id="UP001206018"/>
    </source>
</evidence>
<accession>A0AAW5J8A0</accession>
<proteinExistence type="predicted"/>